<keyword evidence="2" id="KW-0472">Membrane</keyword>
<proteinExistence type="predicted"/>
<keyword evidence="2" id="KW-1133">Transmembrane helix</keyword>
<feature type="region of interest" description="Disordered" evidence="1">
    <location>
        <begin position="1"/>
        <end position="25"/>
    </location>
</feature>
<gene>
    <name evidence="3" type="ORF">PRLR5076_00070</name>
</gene>
<feature type="transmembrane region" description="Helical" evidence="2">
    <location>
        <begin position="62"/>
        <end position="82"/>
    </location>
</feature>
<evidence type="ECO:0000313" key="4">
    <source>
        <dbReference type="Proteomes" id="UP000825483"/>
    </source>
</evidence>
<name>A0A9R1CTM7_9BACT</name>
<feature type="transmembrane region" description="Helical" evidence="2">
    <location>
        <begin position="88"/>
        <end position="106"/>
    </location>
</feature>
<feature type="compositionally biased region" description="Pro residues" evidence="1">
    <location>
        <begin position="1"/>
        <end position="11"/>
    </location>
</feature>
<organism evidence="3 4">
    <name type="scientific">Prevotella lacticifex</name>
    <dbReference type="NCBI Taxonomy" id="2854755"/>
    <lineage>
        <taxon>Bacteria</taxon>
        <taxon>Pseudomonadati</taxon>
        <taxon>Bacteroidota</taxon>
        <taxon>Bacteroidia</taxon>
        <taxon>Bacteroidales</taxon>
        <taxon>Prevotellaceae</taxon>
        <taxon>Prevotella</taxon>
    </lineage>
</organism>
<evidence type="ECO:0000256" key="1">
    <source>
        <dbReference type="SAM" id="MobiDB-lite"/>
    </source>
</evidence>
<evidence type="ECO:0000256" key="2">
    <source>
        <dbReference type="SAM" id="Phobius"/>
    </source>
</evidence>
<protein>
    <submittedName>
        <fullName evidence="3">Uncharacterized protein</fullName>
    </submittedName>
</protein>
<evidence type="ECO:0000313" key="3">
    <source>
        <dbReference type="EMBL" id="GJG57156.1"/>
    </source>
</evidence>
<accession>A0A9R1CTM7</accession>
<dbReference type="Proteomes" id="UP000825483">
    <property type="component" value="Unassembled WGS sequence"/>
</dbReference>
<dbReference type="EMBL" id="BPUB01000001">
    <property type="protein sequence ID" value="GJG57156.1"/>
    <property type="molecule type" value="Genomic_DNA"/>
</dbReference>
<reference evidence="3" key="1">
    <citation type="journal article" date="2022" name="Int. J. Syst. Evol. Microbiol.">
        <title>Prevotella lacticifex sp. nov., isolated from the rumen of cows.</title>
        <authorList>
            <person name="Shinkai T."/>
            <person name="Ikeyama N."/>
            <person name="Kumagai M."/>
            <person name="Ohmori H."/>
            <person name="Sakamoto M."/>
            <person name="Ohkuma M."/>
            <person name="Mitsumori M."/>
        </authorList>
    </citation>
    <scope>NUCLEOTIDE SEQUENCE</scope>
    <source>
        <strain evidence="3">R5076</strain>
    </source>
</reference>
<comment type="caution">
    <text evidence="3">The sequence shown here is derived from an EMBL/GenBank/DDBJ whole genome shotgun (WGS) entry which is preliminary data.</text>
</comment>
<keyword evidence="2" id="KW-0812">Transmembrane</keyword>
<dbReference type="AlphaFoldDB" id="A0A9R1CTM7"/>
<keyword evidence="4" id="KW-1185">Reference proteome</keyword>
<sequence length="137" mass="15172">MQAPSPHPSAPITPRAGSGQTPSAPLTRSEAEAHWRIHANEILASDADYLAAERIQKHVGKVVGWSYVVLVASLLAFMMGFYLWRFRFFWAICIYVVLLCLAALAARTISVHAMRNDHLGDRVKAAHDRFITRATGS</sequence>